<dbReference type="InterPro" id="IPR036736">
    <property type="entry name" value="ACP-like_sf"/>
</dbReference>
<dbReference type="SUPFAM" id="SSF47336">
    <property type="entry name" value="ACP-like"/>
    <property type="match status" value="2"/>
</dbReference>
<evidence type="ECO:0000313" key="3">
    <source>
        <dbReference type="EMBL" id="QDU80791.1"/>
    </source>
</evidence>
<proteinExistence type="predicted"/>
<evidence type="ECO:0000256" key="1">
    <source>
        <dbReference type="SAM" id="MobiDB-lite"/>
    </source>
</evidence>
<evidence type="ECO:0000259" key="2">
    <source>
        <dbReference type="PROSITE" id="PS50075"/>
    </source>
</evidence>
<feature type="compositionally biased region" description="Low complexity" evidence="1">
    <location>
        <begin position="95"/>
        <end position="114"/>
    </location>
</feature>
<dbReference type="Gene3D" id="1.10.1200.10">
    <property type="entry name" value="ACP-like"/>
    <property type="match status" value="2"/>
</dbReference>
<organism evidence="3 4">
    <name type="scientific">Polystyrenella longa</name>
    <dbReference type="NCBI Taxonomy" id="2528007"/>
    <lineage>
        <taxon>Bacteria</taxon>
        <taxon>Pseudomonadati</taxon>
        <taxon>Planctomycetota</taxon>
        <taxon>Planctomycetia</taxon>
        <taxon>Planctomycetales</taxon>
        <taxon>Planctomycetaceae</taxon>
        <taxon>Polystyrenella</taxon>
    </lineage>
</organism>
<feature type="domain" description="Carrier" evidence="2">
    <location>
        <begin position="125"/>
        <end position="205"/>
    </location>
</feature>
<evidence type="ECO:0000313" key="4">
    <source>
        <dbReference type="Proteomes" id="UP000317178"/>
    </source>
</evidence>
<dbReference type="PROSITE" id="PS50075">
    <property type="entry name" value="CARRIER"/>
    <property type="match status" value="2"/>
</dbReference>
<feature type="region of interest" description="Disordered" evidence="1">
    <location>
        <begin position="1"/>
        <end position="24"/>
    </location>
</feature>
<name>A0A518CNI6_9PLAN</name>
<dbReference type="OrthoDB" id="219272at2"/>
<feature type="compositionally biased region" description="Low complexity" evidence="1">
    <location>
        <begin position="7"/>
        <end position="24"/>
    </location>
</feature>
<keyword evidence="4" id="KW-1185">Reference proteome</keyword>
<reference evidence="3 4" key="1">
    <citation type="submission" date="2019-02" db="EMBL/GenBank/DDBJ databases">
        <title>Deep-cultivation of Planctomycetes and their phenomic and genomic characterization uncovers novel biology.</title>
        <authorList>
            <person name="Wiegand S."/>
            <person name="Jogler M."/>
            <person name="Boedeker C."/>
            <person name="Pinto D."/>
            <person name="Vollmers J."/>
            <person name="Rivas-Marin E."/>
            <person name="Kohn T."/>
            <person name="Peeters S.H."/>
            <person name="Heuer A."/>
            <person name="Rast P."/>
            <person name="Oberbeckmann S."/>
            <person name="Bunk B."/>
            <person name="Jeske O."/>
            <person name="Meyerdierks A."/>
            <person name="Storesund J.E."/>
            <person name="Kallscheuer N."/>
            <person name="Luecker S."/>
            <person name="Lage O.M."/>
            <person name="Pohl T."/>
            <person name="Merkel B.J."/>
            <person name="Hornburger P."/>
            <person name="Mueller R.-W."/>
            <person name="Bruemmer F."/>
            <person name="Labrenz M."/>
            <person name="Spormann A.M."/>
            <person name="Op den Camp H."/>
            <person name="Overmann J."/>
            <person name="Amann R."/>
            <person name="Jetten M.S.M."/>
            <person name="Mascher T."/>
            <person name="Medema M.H."/>
            <person name="Devos D.P."/>
            <person name="Kaster A.-K."/>
            <person name="Ovreas L."/>
            <person name="Rohde M."/>
            <person name="Galperin M.Y."/>
            <person name="Jogler C."/>
        </authorList>
    </citation>
    <scope>NUCLEOTIDE SEQUENCE [LARGE SCALE GENOMIC DNA]</scope>
    <source>
        <strain evidence="3 4">Pla110</strain>
    </source>
</reference>
<dbReference type="Pfam" id="PF00550">
    <property type="entry name" value="PP-binding"/>
    <property type="match status" value="2"/>
</dbReference>
<dbReference type="KEGG" id="plon:Pla110_25260"/>
<dbReference type="AlphaFoldDB" id="A0A518CNI6"/>
<accession>A0A518CNI6</accession>
<feature type="domain" description="Carrier" evidence="2">
    <location>
        <begin position="315"/>
        <end position="394"/>
    </location>
</feature>
<feature type="region of interest" description="Disordered" evidence="1">
    <location>
        <begin position="95"/>
        <end position="116"/>
    </location>
</feature>
<dbReference type="Proteomes" id="UP000317178">
    <property type="component" value="Chromosome"/>
</dbReference>
<protein>
    <submittedName>
        <fullName evidence="3">Acyl carrier protein</fullName>
    </submittedName>
</protein>
<sequence length="394" mass="40587">MSSTINPAGSAAGHPQGQGQAQPQIIHFDATIRRKDKMRNKAIGTQPNAPALNGHAVAAVQPAMPQAAPAPVQPTPAPVQAAPAPVTAAPMAATPVQPAAPAPQATAAASPAAVDNSNKKKLTIPELEQFLIDFVVEQTGYPAEMVELDADLEADLGIDSIKKAQMFGEIAEQVVLDVEIEMSADMSLDDFPTLRSIIEFITTPKAAPANGTAAPAVAAPVAYASPVAAPVAVAPATPTPVQPTPAAPVPVAARPVAPAAPVPVQPVAAAPVMPQPVQTVAPTAPAAPVTASHAPAMSNGAAATSTVPKKKLTPAELEQFLIDFVVEQTGYPTEMVEMDADLEADLGIDSIKKAQMFGEIAEQVELEKEIELTADMSLDDFPTLRSITEFIQQS</sequence>
<dbReference type="RefSeq" id="WP_144996029.1">
    <property type="nucleotide sequence ID" value="NZ_CP036281.1"/>
</dbReference>
<dbReference type="EMBL" id="CP036281">
    <property type="protein sequence ID" value="QDU80791.1"/>
    <property type="molecule type" value="Genomic_DNA"/>
</dbReference>
<gene>
    <name evidence="3" type="ORF">Pla110_25260</name>
</gene>
<dbReference type="InterPro" id="IPR009081">
    <property type="entry name" value="PP-bd_ACP"/>
</dbReference>